<evidence type="ECO:0000256" key="5">
    <source>
        <dbReference type="ARBA" id="ARBA00022679"/>
    </source>
</evidence>
<dbReference type="PANTHER" id="PTHR45877:SF2">
    <property type="entry name" value="E3 UBIQUITIN-PROTEIN LIGASE SINA-RELATED"/>
    <property type="match status" value="1"/>
</dbReference>
<dbReference type="Pfam" id="PF21362">
    <property type="entry name" value="Sina_RING"/>
    <property type="match status" value="1"/>
</dbReference>
<evidence type="ECO:0000259" key="12">
    <source>
        <dbReference type="PROSITE" id="PS51081"/>
    </source>
</evidence>
<dbReference type="GO" id="GO:0008270">
    <property type="term" value="F:zinc ion binding"/>
    <property type="evidence" value="ECO:0007669"/>
    <property type="project" value="UniProtKB-KW"/>
</dbReference>
<keyword evidence="8" id="KW-0833">Ubl conjugation pathway</keyword>
<gene>
    <name evidence="13" type="ORF">D910_10615</name>
</gene>
<dbReference type="InterPro" id="IPR013083">
    <property type="entry name" value="Znf_RING/FYVE/PHD"/>
</dbReference>
<accession>U4UT18</accession>
<sequence length="576" mass="65613">MNFQVLIQTPNSKKMILSDAHEIQISYELMEQSLKCGGCKRFLNVKPIAFDNIMKYAICGRCQPEVRSKHLSPQPLYERLASQFFYPCWYRTEGCEEILALDEVQTHERICRFRAVSCPLSSLELVQQTSCRWTGSAQMINDHIQQHSDLFLDPPMFEWPEIGQNSMFFTKIGHKIVTVAVKYKHKSKFLCLASINDTDLASQCYKYQLELISEDKHSSILLRRDRLRCLLSMSHDFKTPENALQVNLEKLSDMLHNSTKIFARIGIVKKSKKQIQQITGDVISDPPSPANPPQPDDIDEDFLSELECPVCNEFMIAPIFICLTGHSLCNVCKPKIKLCPTCKCHFTKGRNFTLEKLAAKIKYPCTNRTIGCHFVSTSDLIRSHENVCEFSNIDCFYHCGWKLPLADLANHLKNNHRTNEIINNEAFEFCIDETVFNPFSFVVIGRHLFVVVWSCTALSQTAPKDVLFKVYHMSQTASDHVFQYNLQFSLDFNQSCPCMQLSYFCDVWTPEHGIPQKGGQNCLSISGNLLSNYLDQSNQGYMKITISQVAQTDERAFLKSSWSGGSAAALVASSVQ</sequence>
<keyword evidence="9" id="KW-0862">Zinc</keyword>
<dbReference type="UniPathway" id="UPA00143"/>
<comment type="pathway">
    <text evidence="2">Protein modification; protein ubiquitination.</text>
</comment>
<evidence type="ECO:0000313" key="14">
    <source>
        <dbReference type="Proteomes" id="UP000030742"/>
    </source>
</evidence>
<dbReference type="SUPFAM" id="SSF57850">
    <property type="entry name" value="RING/U-box"/>
    <property type="match status" value="1"/>
</dbReference>
<dbReference type="OrthoDB" id="4788989at2759"/>
<dbReference type="GO" id="GO:0005737">
    <property type="term" value="C:cytoplasm"/>
    <property type="evidence" value="ECO:0007669"/>
    <property type="project" value="TreeGrafter"/>
</dbReference>
<feature type="domain" description="SIAH-type" evidence="12">
    <location>
        <begin position="360"/>
        <end position="417"/>
    </location>
</feature>
<organism evidence="13 14">
    <name type="scientific">Dendroctonus ponderosae</name>
    <name type="common">Mountain pine beetle</name>
    <dbReference type="NCBI Taxonomy" id="77166"/>
    <lineage>
        <taxon>Eukaryota</taxon>
        <taxon>Metazoa</taxon>
        <taxon>Ecdysozoa</taxon>
        <taxon>Arthropoda</taxon>
        <taxon>Hexapoda</taxon>
        <taxon>Insecta</taxon>
        <taxon>Pterygota</taxon>
        <taxon>Neoptera</taxon>
        <taxon>Endopterygota</taxon>
        <taxon>Coleoptera</taxon>
        <taxon>Polyphaga</taxon>
        <taxon>Cucujiformia</taxon>
        <taxon>Curculionidae</taxon>
        <taxon>Scolytinae</taxon>
        <taxon>Dendroctonus</taxon>
    </lineage>
</organism>
<dbReference type="GO" id="GO:0043161">
    <property type="term" value="P:proteasome-mediated ubiquitin-dependent protein catabolic process"/>
    <property type="evidence" value="ECO:0007669"/>
    <property type="project" value="TreeGrafter"/>
</dbReference>
<dbReference type="GO" id="GO:0061630">
    <property type="term" value="F:ubiquitin protein ligase activity"/>
    <property type="evidence" value="ECO:0007669"/>
    <property type="project" value="UniProtKB-EC"/>
</dbReference>
<dbReference type="Gene3D" id="3.30.40.10">
    <property type="entry name" value="Zinc/RING finger domain, C3HC4 (zinc finger)"/>
    <property type="match status" value="3"/>
</dbReference>
<evidence type="ECO:0000256" key="1">
    <source>
        <dbReference type="ARBA" id="ARBA00000900"/>
    </source>
</evidence>
<dbReference type="InterPro" id="IPR013010">
    <property type="entry name" value="Znf_SIAH"/>
</dbReference>
<keyword evidence="7 10" id="KW-0863">Zinc-finger</keyword>
<evidence type="ECO:0000256" key="10">
    <source>
        <dbReference type="PROSITE-ProRule" id="PRU00455"/>
    </source>
</evidence>
<dbReference type="EC" id="2.3.2.27" evidence="4"/>
<evidence type="ECO:0000256" key="9">
    <source>
        <dbReference type="ARBA" id="ARBA00022833"/>
    </source>
</evidence>
<evidence type="ECO:0000256" key="7">
    <source>
        <dbReference type="ARBA" id="ARBA00022771"/>
    </source>
</evidence>
<comment type="similarity">
    <text evidence="3">Belongs to the SINA (Seven in absentia) family.</text>
</comment>
<evidence type="ECO:0000256" key="3">
    <source>
        <dbReference type="ARBA" id="ARBA00009119"/>
    </source>
</evidence>
<keyword evidence="6" id="KW-0479">Metal-binding</keyword>
<dbReference type="InterPro" id="IPR001841">
    <property type="entry name" value="Znf_RING"/>
</dbReference>
<dbReference type="PANTHER" id="PTHR45877">
    <property type="entry name" value="E3 UBIQUITIN-PROTEIN LIGASE SIAH2"/>
    <property type="match status" value="1"/>
</dbReference>
<evidence type="ECO:0000256" key="8">
    <source>
        <dbReference type="ARBA" id="ARBA00022786"/>
    </source>
</evidence>
<dbReference type="GO" id="GO:0031624">
    <property type="term" value="F:ubiquitin conjugating enzyme binding"/>
    <property type="evidence" value="ECO:0007669"/>
    <property type="project" value="TreeGrafter"/>
</dbReference>
<reference evidence="13 14" key="1">
    <citation type="journal article" date="2013" name="Genome Biol.">
        <title>Draft genome of the mountain pine beetle, Dendroctonus ponderosae Hopkins, a major forest pest.</title>
        <authorList>
            <person name="Keeling C.I."/>
            <person name="Yuen M.M."/>
            <person name="Liao N.Y."/>
            <person name="Docking T.R."/>
            <person name="Chan S.K."/>
            <person name="Taylor G.A."/>
            <person name="Palmquist D.L."/>
            <person name="Jackman S.D."/>
            <person name="Nguyen A."/>
            <person name="Li M."/>
            <person name="Henderson H."/>
            <person name="Janes J.K."/>
            <person name="Zhao Y."/>
            <person name="Pandoh P."/>
            <person name="Moore R."/>
            <person name="Sperling F.A."/>
            <person name="Huber D.P."/>
            <person name="Birol I."/>
            <person name="Jones S.J."/>
            <person name="Bohlmann J."/>
        </authorList>
    </citation>
    <scope>NUCLEOTIDE SEQUENCE</scope>
</reference>
<evidence type="ECO:0000259" key="11">
    <source>
        <dbReference type="PROSITE" id="PS50089"/>
    </source>
</evidence>
<dbReference type="Proteomes" id="UP000030742">
    <property type="component" value="Unassembled WGS sequence"/>
</dbReference>
<protein>
    <recommendedName>
        <fullName evidence="4">RING-type E3 ubiquitin transferase</fullName>
        <ecNumber evidence="4">2.3.2.27</ecNumber>
    </recommendedName>
</protein>
<feature type="domain" description="SIAH-type" evidence="12">
    <location>
        <begin position="83"/>
        <end position="149"/>
    </location>
</feature>
<evidence type="ECO:0000313" key="13">
    <source>
        <dbReference type="EMBL" id="ERL93321.1"/>
    </source>
</evidence>
<dbReference type="EMBL" id="KB632353">
    <property type="protein sequence ID" value="ERL93321.1"/>
    <property type="molecule type" value="Genomic_DNA"/>
</dbReference>
<dbReference type="PROSITE" id="PS50089">
    <property type="entry name" value="ZF_RING_2"/>
    <property type="match status" value="1"/>
</dbReference>
<dbReference type="InterPro" id="IPR049548">
    <property type="entry name" value="Sina-like_RING"/>
</dbReference>
<evidence type="ECO:0000256" key="4">
    <source>
        <dbReference type="ARBA" id="ARBA00012483"/>
    </source>
</evidence>
<dbReference type="GO" id="GO:0016567">
    <property type="term" value="P:protein ubiquitination"/>
    <property type="evidence" value="ECO:0007669"/>
    <property type="project" value="UniProtKB-UniPathway"/>
</dbReference>
<keyword evidence="5" id="KW-0808">Transferase</keyword>
<dbReference type="FunFam" id="3.30.40.10:FF:000041">
    <property type="entry name" value="E3 ubiquitin-protein ligase SINAT3"/>
    <property type="match status" value="1"/>
</dbReference>
<dbReference type="SUPFAM" id="SSF49599">
    <property type="entry name" value="TRAF domain-like"/>
    <property type="match status" value="2"/>
</dbReference>
<dbReference type="AlphaFoldDB" id="U4UT18"/>
<evidence type="ECO:0000256" key="2">
    <source>
        <dbReference type="ARBA" id="ARBA00004906"/>
    </source>
</evidence>
<name>U4UT18_DENPD</name>
<comment type="catalytic activity">
    <reaction evidence="1">
        <text>S-ubiquitinyl-[E2 ubiquitin-conjugating enzyme]-L-cysteine + [acceptor protein]-L-lysine = [E2 ubiquitin-conjugating enzyme]-L-cysteine + N(6)-ubiquitinyl-[acceptor protein]-L-lysine.</text>
        <dbReference type="EC" id="2.3.2.27"/>
    </reaction>
</comment>
<evidence type="ECO:0000256" key="6">
    <source>
        <dbReference type="ARBA" id="ARBA00022723"/>
    </source>
</evidence>
<proteinExistence type="inferred from homology"/>
<feature type="domain" description="RING-type" evidence="11">
    <location>
        <begin position="308"/>
        <end position="343"/>
    </location>
</feature>
<dbReference type="InterPro" id="IPR004162">
    <property type="entry name" value="SINA-like_animal"/>
</dbReference>
<dbReference type="PROSITE" id="PS51081">
    <property type="entry name" value="ZF_SIAH"/>
    <property type="match status" value="2"/>
</dbReference>
<dbReference type="Pfam" id="PF21361">
    <property type="entry name" value="Sina_ZnF"/>
    <property type="match status" value="2"/>
</dbReference>